<name>A0ABU5EGT6_9PROT</name>
<dbReference type="InterPro" id="IPR050445">
    <property type="entry name" value="Bact_polysacc_biosynth/exp"/>
</dbReference>
<evidence type="ECO:0000256" key="4">
    <source>
        <dbReference type="ARBA" id="ARBA00022840"/>
    </source>
</evidence>
<accession>A0ABU5EGT6</accession>
<keyword evidence="8" id="KW-1185">Reference proteome</keyword>
<evidence type="ECO:0000256" key="3">
    <source>
        <dbReference type="ARBA" id="ARBA00022777"/>
    </source>
</evidence>
<organism evidence="7 8">
    <name type="scientific">Dongia soli</name>
    <dbReference type="NCBI Taxonomy" id="600628"/>
    <lineage>
        <taxon>Bacteria</taxon>
        <taxon>Pseudomonadati</taxon>
        <taxon>Pseudomonadota</taxon>
        <taxon>Alphaproteobacteria</taxon>
        <taxon>Rhodospirillales</taxon>
        <taxon>Dongiaceae</taxon>
        <taxon>Dongia</taxon>
    </lineage>
</organism>
<evidence type="ECO:0000313" key="7">
    <source>
        <dbReference type="EMBL" id="MDY0885644.1"/>
    </source>
</evidence>
<dbReference type="CDD" id="cd05387">
    <property type="entry name" value="BY-kinase"/>
    <property type="match status" value="1"/>
</dbReference>
<reference evidence="7 8" key="1">
    <citation type="journal article" date="2016" name="Antonie Van Leeuwenhoek">
        <title>Dongia soli sp. nov., isolated from soil from Dokdo, Korea.</title>
        <authorList>
            <person name="Kim D.U."/>
            <person name="Lee H."/>
            <person name="Kim H."/>
            <person name="Kim S.G."/>
            <person name="Ka J.O."/>
        </authorList>
    </citation>
    <scope>NUCLEOTIDE SEQUENCE [LARGE SCALE GENOMIC DNA]</scope>
    <source>
        <strain evidence="7 8">D78</strain>
    </source>
</reference>
<dbReference type="PANTHER" id="PTHR32309:SF31">
    <property type="entry name" value="CAPSULAR EXOPOLYSACCHARIDE FAMILY"/>
    <property type="match status" value="1"/>
</dbReference>
<comment type="caution">
    <text evidence="7">The sequence shown here is derived from an EMBL/GenBank/DDBJ whole genome shotgun (WGS) entry which is preliminary data.</text>
</comment>
<dbReference type="GO" id="GO:0004715">
    <property type="term" value="F:non-membrane spanning protein tyrosine kinase activity"/>
    <property type="evidence" value="ECO:0007669"/>
    <property type="project" value="UniProtKB-EC"/>
</dbReference>
<gene>
    <name evidence="7" type="ORF">SMD27_22595</name>
</gene>
<keyword evidence="5" id="KW-0829">Tyrosine-protein kinase</keyword>
<evidence type="ECO:0000256" key="1">
    <source>
        <dbReference type="ARBA" id="ARBA00022679"/>
    </source>
</evidence>
<dbReference type="Pfam" id="PF13614">
    <property type="entry name" value="AAA_31"/>
    <property type="match status" value="1"/>
</dbReference>
<dbReference type="RefSeq" id="WP_320510719.1">
    <property type="nucleotide sequence ID" value="NZ_JAXCLW010000012.1"/>
</dbReference>
<sequence length="213" mass="23143">MPEILERNRVVAAQFQHPLTDVYRTLRAQVLQALHHEGKTTIGITSANPDEGKTLTAVNLAIATAMDENKTVLLVDADLREPGVAECLGIEPTNGLEDYLMGTATITDCLINPGIERLSILPAKTRMGNSAELLASSNMLQLVWELKTRYPNRLIIYDLPPVLTVSDTISFLPAIEATLLVVRDGATRTSDLSRALHLLANHSLIGTVLNAAQ</sequence>
<dbReference type="InterPro" id="IPR025669">
    <property type="entry name" value="AAA_dom"/>
</dbReference>
<evidence type="ECO:0000256" key="5">
    <source>
        <dbReference type="ARBA" id="ARBA00023137"/>
    </source>
</evidence>
<keyword evidence="3 7" id="KW-0418">Kinase</keyword>
<protein>
    <submittedName>
        <fullName evidence="7">CpsD/CapB family tyrosine-protein kinase</fullName>
        <ecNumber evidence="7">2.7.10.2</ecNumber>
    </submittedName>
</protein>
<dbReference type="Gene3D" id="3.40.50.300">
    <property type="entry name" value="P-loop containing nucleotide triphosphate hydrolases"/>
    <property type="match status" value="1"/>
</dbReference>
<evidence type="ECO:0000256" key="2">
    <source>
        <dbReference type="ARBA" id="ARBA00022741"/>
    </source>
</evidence>
<dbReference type="InterPro" id="IPR027417">
    <property type="entry name" value="P-loop_NTPase"/>
</dbReference>
<dbReference type="PANTHER" id="PTHR32309">
    <property type="entry name" value="TYROSINE-PROTEIN KINASE"/>
    <property type="match status" value="1"/>
</dbReference>
<dbReference type="Proteomes" id="UP001279642">
    <property type="component" value="Unassembled WGS sequence"/>
</dbReference>
<dbReference type="InterPro" id="IPR005702">
    <property type="entry name" value="Wzc-like_C"/>
</dbReference>
<evidence type="ECO:0000259" key="6">
    <source>
        <dbReference type="Pfam" id="PF13614"/>
    </source>
</evidence>
<evidence type="ECO:0000313" key="8">
    <source>
        <dbReference type="Proteomes" id="UP001279642"/>
    </source>
</evidence>
<dbReference type="EC" id="2.7.10.2" evidence="7"/>
<keyword evidence="2" id="KW-0547">Nucleotide-binding</keyword>
<feature type="domain" description="AAA" evidence="6">
    <location>
        <begin position="51"/>
        <end position="169"/>
    </location>
</feature>
<dbReference type="EMBL" id="JAXCLW010000012">
    <property type="protein sequence ID" value="MDY0885644.1"/>
    <property type="molecule type" value="Genomic_DNA"/>
</dbReference>
<keyword evidence="1 7" id="KW-0808">Transferase</keyword>
<dbReference type="SUPFAM" id="SSF52540">
    <property type="entry name" value="P-loop containing nucleoside triphosphate hydrolases"/>
    <property type="match status" value="1"/>
</dbReference>
<keyword evidence="4" id="KW-0067">ATP-binding</keyword>
<proteinExistence type="predicted"/>